<dbReference type="EMBL" id="BGPR01003425">
    <property type="protein sequence ID" value="GBM87987.1"/>
    <property type="molecule type" value="Genomic_DNA"/>
</dbReference>
<organism evidence="1 2">
    <name type="scientific">Araneus ventricosus</name>
    <name type="common">Orbweaver spider</name>
    <name type="synonym">Epeira ventricosa</name>
    <dbReference type="NCBI Taxonomy" id="182803"/>
    <lineage>
        <taxon>Eukaryota</taxon>
        <taxon>Metazoa</taxon>
        <taxon>Ecdysozoa</taxon>
        <taxon>Arthropoda</taxon>
        <taxon>Chelicerata</taxon>
        <taxon>Arachnida</taxon>
        <taxon>Araneae</taxon>
        <taxon>Araneomorphae</taxon>
        <taxon>Entelegynae</taxon>
        <taxon>Araneoidea</taxon>
        <taxon>Araneidae</taxon>
        <taxon>Araneus</taxon>
    </lineage>
</organism>
<accession>A0A4Y2JD45</accession>
<dbReference type="AlphaFoldDB" id="A0A4Y2JD45"/>
<sequence length="80" mass="8709">MPWRLQLQGGGRGGLVERSWPRSWKIPGSKPDSTVWGLLPAKSQAVAIRHPAGAVREPGVRSPRWPGGKTLALGLEDSRF</sequence>
<keyword evidence="2" id="KW-1185">Reference proteome</keyword>
<reference evidence="1 2" key="1">
    <citation type="journal article" date="2019" name="Sci. Rep.">
        <title>Orb-weaving spider Araneus ventricosus genome elucidates the spidroin gene catalogue.</title>
        <authorList>
            <person name="Kono N."/>
            <person name="Nakamura H."/>
            <person name="Ohtoshi R."/>
            <person name="Moran D.A.P."/>
            <person name="Shinohara A."/>
            <person name="Yoshida Y."/>
            <person name="Fujiwara M."/>
            <person name="Mori M."/>
            <person name="Tomita M."/>
            <person name="Arakawa K."/>
        </authorList>
    </citation>
    <scope>NUCLEOTIDE SEQUENCE [LARGE SCALE GENOMIC DNA]</scope>
</reference>
<protein>
    <submittedName>
        <fullName evidence="1">Uncharacterized protein</fullName>
    </submittedName>
</protein>
<comment type="caution">
    <text evidence="1">The sequence shown here is derived from an EMBL/GenBank/DDBJ whole genome shotgun (WGS) entry which is preliminary data.</text>
</comment>
<evidence type="ECO:0000313" key="1">
    <source>
        <dbReference type="EMBL" id="GBM87987.1"/>
    </source>
</evidence>
<name>A0A4Y2JD45_ARAVE</name>
<dbReference type="Proteomes" id="UP000499080">
    <property type="component" value="Unassembled WGS sequence"/>
</dbReference>
<evidence type="ECO:0000313" key="2">
    <source>
        <dbReference type="Proteomes" id="UP000499080"/>
    </source>
</evidence>
<gene>
    <name evidence="1" type="ORF">AVEN_139906_1</name>
</gene>
<proteinExistence type="predicted"/>